<dbReference type="SUPFAM" id="SSF103473">
    <property type="entry name" value="MFS general substrate transporter"/>
    <property type="match status" value="1"/>
</dbReference>
<comment type="subcellular location">
    <subcellularLocation>
        <location evidence="1">Membrane</location>
        <topology evidence="1">Multi-pass membrane protein</topology>
    </subcellularLocation>
</comment>
<sequence length="444" mass="48576">MIRNIKTRHMILGLLCAMYFIAYVDRVNIAVAAPFIAEEFNLSPTELGFIFSAFAYPYLVMQILGGWLADRFGPKKILLILSLIWGLATLLTGFIGGLMALVIMRVLLGVGEGGAFPTATRAMTSWMPKSSRGFAQGITHSFSRLGGAITPPVVLAIVYYAGWREAFIVLGAVSLLWTLAYLLLFTDTPHQHKTITPAELEEIGEPARKNKASGKTPWKDMISKMWLVTFVDFCYGWSLWVFLTWLPSYLKDDRGFDLKAMALFTTLPLLAGVIGDTLGGVISDKLYIRTKRLRFARVSVLSLGLFLAFLCIMPMIFIRDPLIAIVLISACFFFLELTNPVLWSLPMDIAGKYAGTAGGMMNSGFGLAGAISPVVFGFLIQTTGNYTLPFLISGGLLLIGAIAALMIDPNRTVNDAATRPADFQFKARPPAPAFALGVSSSHKR</sequence>
<dbReference type="OrthoDB" id="8596007at2"/>
<dbReference type="InterPro" id="IPR011701">
    <property type="entry name" value="MFS"/>
</dbReference>
<dbReference type="HOGENOM" id="CLU_001265_5_1_4"/>
<dbReference type="KEGG" id="aka:TKWG_02675"/>
<dbReference type="InterPro" id="IPR020846">
    <property type="entry name" value="MFS_dom"/>
</dbReference>
<feature type="transmembrane region" description="Helical" evidence="5">
    <location>
        <begin position="386"/>
        <end position="407"/>
    </location>
</feature>
<feature type="transmembrane region" description="Helical" evidence="5">
    <location>
        <begin position="295"/>
        <end position="317"/>
    </location>
</feature>
<dbReference type="RefSeq" id="WP_014749248.1">
    <property type="nucleotide sequence ID" value="NC_017964.1"/>
</dbReference>
<feature type="transmembrane region" description="Helical" evidence="5">
    <location>
        <begin position="77"/>
        <end position="96"/>
    </location>
</feature>
<dbReference type="Gene3D" id="1.20.1250.20">
    <property type="entry name" value="MFS general substrate transporter like domains"/>
    <property type="match status" value="2"/>
</dbReference>
<dbReference type="EMBL" id="CP003555">
    <property type="protein sequence ID" value="AFK61157.1"/>
    <property type="molecule type" value="Genomic_DNA"/>
</dbReference>
<organism evidence="7 8">
    <name type="scientific">Advenella kashmirensis (strain DSM 17095 / LMG 22695 / WT001)</name>
    <name type="common">Tetrathiobacter kashmirensis</name>
    <dbReference type="NCBI Taxonomy" id="1036672"/>
    <lineage>
        <taxon>Bacteria</taxon>
        <taxon>Pseudomonadati</taxon>
        <taxon>Pseudomonadota</taxon>
        <taxon>Betaproteobacteria</taxon>
        <taxon>Burkholderiales</taxon>
        <taxon>Alcaligenaceae</taxon>
    </lineage>
</organism>
<evidence type="ECO:0000259" key="6">
    <source>
        <dbReference type="PROSITE" id="PS50850"/>
    </source>
</evidence>
<dbReference type="Proteomes" id="UP000005267">
    <property type="component" value="Chromosome"/>
</dbReference>
<dbReference type="InterPro" id="IPR036259">
    <property type="entry name" value="MFS_trans_sf"/>
</dbReference>
<feature type="domain" description="Major facilitator superfamily (MFS) profile" evidence="6">
    <location>
        <begin position="11"/>
        <end position="412"/>
    </location>
</feature>
<evidence type="ECO:0000313" key="8">
    <source>
        <dbReference type="Proteomes" id="UP000005267"/>
    </source>
</evidence>
<dbReference type="PANTHER" id="PTHR11662">
    <property type="entry name" value="SOLUTE CARRIER FAMILY 17"/>
    <property type="match status" value="1"/>
</dbReference>
<proteinExistence type="predicted"/>
<evidence type="ECO:0000256" key="3">
    <source>
        <dbReference type="ARBA" id="ARBA00022989"/>
    </source>
</evidence>
<feature type="transmembrane region" description="Helical" evidence="5">
    <location>
        <begin position="48"/>
        <end position="70"/>
    </location>
</feature>
<dbReference type="PANTHER" id="PTHR11662:SF399">
    <property type="entry name" value="FI19708P1-RELATED"/>
    <property type="match status" value="1"/>
</dbReference>
<feature type="transmembrane region" description="Helical" evidence="5">
    <location>
        <begin position="167"/>
        <end position="185"/>
    </location>
</feature>
<keyword evidence="8" id="KW-1185">Reference proteome</keyword>
<dbReference type="PROSITE" id="PS50850">
    <property type="entry name" value="MFS"/>
    <property type="match status" value="1"/>
</dbReference>
<evidence type="ECO:0000256" key="4">
    <source>
        <dbReference type="ARBA" id="ARBA00023136"/>
    </source>
</evidence>
<keyword evidence="2 5" id="KW-0812">Transmembrane</keyword>
<reference evidence="8" key="2">
    <citation type="journal article" date="2013" name="PLoS ONE">
        <title>Genome implosion elicits host-confinement in Alcaligenaceae: evidence from the comparative genomics of Tetrathiobacter kashmirensis, a pathogen in the making.</title>
        <authorList>
            <person name="Ghosh W."/>
            <person name="Alam M."/>
            <person name="Roy C."/>
            <person name="Pyne P."/>
            <person name="George A."/>
            <person name="Chakraborty R."/>
            <person name="Majumder S."/>
            <person name="Agarwal A."/>
            <person name="Chakraborty S."/>
            <person name="Majumdar S."/>
            <person name="Gupta S.K."/>
        </authorList>
    </citation>
    <scope>NUCLEOTIDE SEQUENCE [LARGE SCALE GENOMIC DNA]</scope>
    <source>
        <strain evidence="8">WT001</strain>
    </source>
</reference>
<evidence type="ECO:0000313" key="7">
    <source>
        <dbReference type="EMBL" id="AFK61157.1"/>
    </source>
</evidence>
<evidence type="ECO:0000256" key="2">
    <source>
        <dbReference type="ARBA" id="ARBA00022692"/>
    </source>
</evidence>
<accession>I3U819</accession>
<gene>
    <name evidence="7" type="ordered locus">TKWG_02675</name>
</gene>
<dbReference type="GO" id="GO:0016020">
    <property type="term" value="C:membrane"/>
    <property type="evidence" value="ECO:0007669"/>
    <property type="project" value="UniProtKB-SubCell"/>
</dbReference>
<keyword evidence="4 5" id="KW-0472">Membrane</keyword>
<dbReference type="CDD" id="cd17319">
    <property type="entry name" value="MFS_ExuT_GudP_like"/>
    <property type="match status" value="1"/>
</dbReference>
<feature type="transmembrane region" description="Helical" evidence="5">
    <location>
        <begin position="323"/>
        <end position="345"/>
    </location>
</feature>
<dbReference type="GO" id="GO:0022857">
    <property type="term" value="F:transmembrane transporter activity"/>
    <property type="evidence" value="ECO:0007669"/>
    <property type="project" value="InterPro"/>
</dbReference>
<dbReference type="AlphaFoldDB" id="I3U819"/>
<feature type="transmembrane region" description="Helical" evidence="5">
    <location>
        <begin position="260"/>
        <end position="283"/>
    </location>
</feature>
<reference evidence="7 8" key="1">
    <citation type="journal article" date="2011" name="J. Bacteriol.">
        <title>Whole-genome shotgun sequencing of the sulfur-oxidizing chemoautotroph Tetrathiobacter kashmirensis.</title>
        <authorList>
            <person name="Ghosh W."/>
            <person name="George A."/>
            <person name="Agarwal A."/>
            <person name="Raj P."/>
            <person name="Alam M."/>
            <person name="Pyne P."/>
            <person name="Das Gupta S.K."/>
        </authorList>
    </citation>
    <scope>NUCLEOTIDE SEQUENCE [LARGE SCALE GENOMIC DNA]</scope>
    <source>
        <strain evidence="7 8">WT001</strain>
    </source>
</reference>
<feature type="transmembrane region" description="Helical" evidence="5">
    <location>
        <begin position="225"/>
        <end position="248"/>
    </location>
</feature>
<evidence type="ECO:0000256" key="1">
    <source>
        <dbReference type="ARBA" id="ARBA00004141"/>
    </source>
</evidence>
<protein>
    <submittedName>
        <fullName evidence="7">Major facilitator transporter</fullName>
    </submittedName>
</protein>
<dbReference type="Pfam" id="PF07690">
    <property type="entry name" value="MFS_1"/>
    <property type="match status" value="1"/>
</dbReference>
<dbReference type="STRING" id="1036672.TKWG_02675"/>
<evidence type="ECO:0000256" key="5">
    <source>
        <dbReference type="SAM" id="Phobius"/>
    </source>
</evidence>
<keyword evidence="3 5" id="KW-1133">Transmembrane helix</keyword>
<name>I3U819_ADVKW</name>
<dbReference type="InterPro" id="IPR050382">
    <property type="entry name" value="MFS_Na/Anion_cotransporter"/>
</dbReference>
<feature type="transmembrane region" description="Helical" evidence="5">
    <location>
        <begin position="357"/>
        <end position="380"/>
    </location>
</feature>